<dbReference type="GO" id="GO:0031177">
    <property type="term" value="F:phosphopantetheine binding"/>
    <property type="evidence" value="ECO:0007669"/>
    <property type="project" value="InterPro"/>
</dbReference>
<gene>
    <name evidence="9" type="ORF">GCM10010387_34920</name>
</gene>
<evidence type="ECO:0000256" key="7">
    <source>
        <dbReference type="SAM" id="MobiDB-lite"/>
    </source>
</evidence>
<dbReference type="NCBIfam" id="TIGR01733">
    <property type="entry name" value="AA-adenyl-dom"/>
    <property type="match status" value="1"/>
</dbReference>
<dbReference type="GO" id="GO:0008610">
    <property type="term" value="P:lipid biosynthetic process"/>
    <property type="evidence" value="ECO:0007669"/>
    <property type="project" value="UniProtKB-ARBA"/>
</dbReference>
<dbReference type="SUPFAM" id="SSF56801">
    <property type="entry name" value="Acetyl-CoA synthetase-like"/>
    <property type="match status" value="1"/>
</dbReference>
<feature type="domain" description="Carrier" evidence="8">
    <location>
        <begin position="992"/>
        <end position="1066"/>
    </location>
</feature>
<dbReference type="FunFam" id="3.40.50.980:FF:000002">
    <property type="entry name" value="Enterobactin synthetase component F"/>
    <property type="match status" value="1"/>
</dbReference>
<protein>
    <recommendedName>
        <fullName evidence="8">Carrier domain-containing protein</fullName>
    </recommendedName>
</protein>
<dbReference type="InterPro" id="IPR042099">
    <property type="entry name" value="ANL_N_sf"/>
</dbReference>
<proteinExistence type="inferred from homology"/>
<dbReference type="CDD" id="cd17643">
    <property type="entry name" value="A_NRPS_Cytc1-like"/>
    <property type="match status" value="1"/>
</dbReference>
<dbReference type="GO" id="GO:0005829">
    <property type="term" value="C:cytosol"/>
    <property type="evidence" value="ECO:0007669"/>
    <property type="project" value="TreeGrafter"/>
</dbReference>
<dbReference type="Gene3D" id="3.30.559.30">
    <property type="entry name" value="Nonribosomal peptide synthetase, condensation domain"/>
    <property type="match status" value="2"/>
</dbReference>
<reference evidence="9" key="1">
    <citation type="journal article" date="2014" name="Int. J. Syst. Evol. Microbiol.">
        <title>Complete genome sequence of Corynebacterium casei LMG S-19264T (=DSM 44701T), isolated from a smear-ripened cheese.</title>
        <authorList>
            <consortium name="US DOE Joint Genome Institute (JGI-PGF)"/>
            <person name="Walter F."/>
            <person name="Albersmeier A."/>
            <person name="Kalinowski J."/>
            <person name="Ruckert C."/>
        </authorList>
    </citation>
    <scope>NUCLEOTIDE SEQUENCE</scope>
    <source>
        <strain evidence="9">JCM 4988</strain>
    </source>
</reference>
<keyword evidence="4" id="KW-0597">Phosphoprotein</keyword>
<dbReference type="CDD" id="cd19543">
    <property type="entry name" value="DCL_NRPS"/>
    <property type="match status" value="1"/>
</dbReference>
<dbReference type="InterPro" id="IPR010071">
    <property type="entry name" value="AA_adenyl_dom"/>
</dbReference>
<dbReference type="PROSITE" id="PS00012">
    <property type="entry name" value="PHOSPHOPANTETHEINE"/>
    <property type="match status" value="1"/>
</dbReference>
<dbReference type="FunFam" id="3.30.300.30:FF:000010">
    <property type="entry name" value="Enterobactin synthetase component F"/>
    <property type="match status" value="1"/>
</dbReference>
<dbReference type="PANTHER" id="PTHR45527">
    <property type="entry name" value="NONRIBOSOMAL PEPTIDE SYNTHETASE"/>
    <property type="match status" value="1"/>
</dbReference>
<keyword evidence="10" id="KW-1185">Reference proteome</keyword>
<dbReference type="Gene3D" id="3.40.50.1820">
    <property type="entry name" value="alpha/beta hydrolase"/>
    <property type="match status" value="1"/>
</dbReference>
<dbReference type="InterPro" id="IPR001242">
    <property type="entry name" value="Condensation_dom"/>
</dbReference>
<dbReference type="FunFam" id="3.40.50.12780:FF:000012">
    <property type="entry name" value="Non-ribosomal peptide synthetase"/>
    <property type="match status" value="1"/>
</dbReference>
<dbReference type="Gene3D" id="3.30.559.10">
    <property type="entry name" value="Chloramphenicol acetyltransferase-like domain"/>
    <property type="match status" value="2"/>
</dbReference>
<dbReference type="InterPro" id="IPR045851">
    <property type="entry name" value="AMP-bd_C_sf"/>
</dbReference>
<dbReference type="Gene3D" id="3.40.50.12780">
    <property type="entry name" value="N-terminal domain of ligase-like"/>
    <property type="match status" value="1"/>
</dbReference>
<dbReference type="Proteomes" id="UP000630936">
    <property type="component" value="Unassembled WGS sequence"/>
</dbReference>
<dbReference type="Pfam" id="PF13193">
    <property type="entry name" value="AMP-binding_C"/>
    <property type="match status" value="1"/>
</dbReference>
<dbReference type="InterPro" id="IPR010060">
    <property type="entry name" value="NRPS_synth"/>
</dbReference>
<sequence length="1571" mass="167088">MSTRSPIEDVLPLSPLQEGLLFHSVYDETGIDVYTAQLLVDLTGPLDPGRLRRAAEALVRRHPTLRSGFVRDTGSSPVQVVLREVTVPWLHTDLTHLDETARAAELTRLVEADRIRRFDLEQPPLIRFLTITTGPEHHRLVMTNHHIALDGWSTPLLMRDLFALYAADGDPSGLPAARPHRDFLAWLARQDREAALTAWRTALDGVEEPTLVAPGDLAESPRLPGQVTARLSGELTDRLTALARSHGITLNTVVQTGWGLLLNRLTGRRDVLFGATVSGRSPLLPGVESIVGLLINTLPVRVRIDPAETVSQLLTRVQAEQAALVDHQHIGLAELQRTVGAGELFDTLTVFESFPFDADAITAAQRGAGLTAVSTTRPIATHYPLTLMVEPGPGGSGPTGLGLTLKHRPDVYDGPGARTLLDRFQRILRAIADDPGVRTARVDVLTPGERRALLAPAPAAASVPASGATLPALFEEQAARTPDRVAVVHGGDRLTYRELNTRANRLAHRLIALGAGPEKLVALALPRSPELVVAVLAVLKTGAGYLPVDPEYPGDRIRLLLTDARPAALLTVRDTPAAATLDTLAAGSALPALRLDDPATLADLARRPDTDPADADRRTPLHPDHPAYAIYTSGSTGTPKGVLIPHRNVVRLFAATAALIEPGPDDVWTLFHSYAFDFSVWEIWGPLLHGGRLVVVPTATSRSPEEFLALLDEQRVTVLNQTPSAFHQLAAAVRERGAPTATLRAVVFGGEALQPPRLADWYADHPAGGPRLINMYGITETTVHATQQPLTPAMTATATSPIGHALPGLTIHLLTPELDLAPPGVIGELYIGGPQLARGYLGLPALTAARFVASPFTPGERLYRTGDLARRAADGTLEFAGRADDQVKIRGFRIEPGEVEAAVAAHPGVSRCVVLARSDGPGGTRLLAYAATATTPPPTAAELRAHTADRLPPHMVPASFTVLPALPLTPHGKVDHRALPAPDTAGTAGARPPAGPAETTLCELFAQLLRLDRAGPDDSFFELGGDSILAIGLVSRARAAGLPLTPRDVFTHRTPAALARAAEQTARPAEAPAEDEGTGEIGPTPITAWLRSVQGPTDGLSQSATLPVPPGTTEEQLTTALQALIDHHDALRLTVEHPEGAEGPWTLRVRPAATVPAAPLTHRVECAGQSPRQLYESARDRAGAARARLAPGTGHILAADWLDAGPGRPGLLLLVLHHLAVDGVSWRILLPDLTAALEAAARGAAPELPAVTTSPRRWAQLLGEEARHPRRTAELPLWTDILTDPGPLLRGRRPDPAHDTQGTAGRLELQLPAHRTEPLLGRVPALFHAGVQDILLAALALALAQWPQGGRPAVVDVESHGRHEHLFPGTDLSRTVGWFTAVHPVRLTTEPLTPQQILDDPAALGRAVKDVKEQLRAIPGDGLGHGLLRRLNPETAPALAALPEPLLGFNYLGRFAAPEEGDTAGGPVGGGADPAMPLGHAVEVNAATWDTPAGPRLTARWTWAPSLLTEEQARALATAWFTVLEALADTADLPGAGGRTPSDLSLIDLSQDDIDALEAEFEDPDTDRMPS</sequence>
<feature type="region of interest" description="Disordered" evidence="7">
    <location>
        <begin position="1064"/>
        <end position="1084"/>
    </location>
</feature>
<comment type="cofactor">
    <cofactor evidence="1">
        <name>pantetheine 4'-phosphate</name>
        <dbReference type="ChEBI" id="CHEBI:47942"/>
    </cofactor>
</comment>
<keyword evidence="5" id="KW-0677">Repeat</keyword>
<evidence type="ECO:0000256" key="3">
    <source>
        <dbReference type="ARBA" id="ARBA00022450"/>
    </source>
</evidence>
<evidence type="ECO:0000256" key="4">
    <source>
        <dbReference type="ARBA" id="ARBA00022553"/>
    </source>
</evidence>
<dbReference type="GO" id="GO:0003824">
    <property type="term" value="F:catalytic activity"/>
    <property type="evidence" value="ECO:0007669"/>
    <property type="project" value="InterPro"/>
</dbReference>
<dbReference type="Gene3D" id="3.30.300.30">
    <property type="match status" value="1"/>
</dbReference>
<reference evidence="9" key="2">
    <citation type="submission" date="2020-09" db="EMBL/GenBank/DDBJ databases">
        <authorList>
            <person name="Sun Q."/>
            <person name="Ohkuma M."/>
        </authorList>
    </citation>
    <scope>NUCLEOTIDE SEQUENCE</scope>
    <source>
        <strain evidence="9">JCM 4988</strain>
    </source>
</reference>
<dbReference type="SUPFAM" id="SSF47336">
    <property type="entry name" value="ACP-like"/>
    <property type="match status" value="1"/>
</dbReference>
<dbReference type="PANTHER" id="PTHR45527:SF1">
    <property type="entry name" value="FATTY ACID SYNTHASE"/>
    <property type="match status" value="1"/>
</dbReference>
<evidence type="ECO:0000259" key="8">
    <source>
        <dbReference type="PROSITE" id="PS50075"/>
    </source>
</evidence>
<accession>A0A918Q9F6</accession>
<dbReference type="InterPro" id="IPR036736">
    <property type="entry name" value="ACP-like_sf"/>
</dbReference>
<keyword evidence="3" id="KW-0596">Phosphopantetheine</keyword>
<name>A0A918Q9F6_9ACTN</name>
<comment type="caution">
    <text evidence="9">The sequence shown here is derived from an EMBL/GenBank/DDBJ whole genome shotgun (WGS) entry which is preliminary data.</text>
</comment>
<evidence type="ECO:0000256" key="1">
    <source>
        <dbReference type="ARBA" id="ARBA00001957"/>
    </source>
</evidence>
<evidence type="ECO:0000313" key="10">
    <source>
        <dbReference type="Proteomes" id="UP000630936"/>
    </source>
</evidence>
<evidence type="ECO:0000256" key="5">
    <source>
        <dbReference type="ARBA" id="ARBA00022737"/>
    </source>
</evidence>
<dbReference type="SUPFAM" id="SSF52777">
    <property type="entry name" value="CoA-dependent acyltransferases"/>
    <property type="match status" value="4"/>
</dbReference>
<organism evidence="9 10">
    <name type="scientific">Streptomyces inusitatus</name>
    <dbReference type="NCBI Taxonomy" id="68221"/>
    <lineage>
        <taxon>Bacteria</taxon>
        <taxon>Bacillati</taxon>
        <taxon>Actinomycetota</taxon>
        <taxon>Actinomycetes</taxon>
        <taxon>Kitasatosporales</taxon>
        <taxon>Streptomycetaceae</taxon>
        <taxon>Streptomyces</taxon>
    </lineage>
</organism>
<dbReference type="GO" id="GO:0017000">
    <property type="term" value="P:antibiotic biosynthetic process"/>
    <property type="evidence" value="ECO:0007669"/>
    <property type="project" value="UniProtKB-KW"/>
</dbReference>
<dbReference type="InterPro" id="IPR023213">
    <property type="entry name" value="CAT-like_dom_sf"/>
</dbReference>
<evidence type="ECO:0000313" key="9">
    <source>
        <dbReference type="EMBL" id="GGZ37910.1"/>
    </source>
</evidence>
<dbReference type="Pfam" id="PF00668">
    <property type="entry name" value="Condensation"/>
    <property type="match status" value="2"/>
</dbReference>
<dbReference type="GO" id="GO:0044550">
    <property type="term" value="P:secondary metabolite biosynthetic process"/>
    <property type="evidence" value="ECO:0007669"/>
    <property type="project" value="UniProtKB-ARBA"/>
</dbReference>
<dbReference type="RefSeq" id="WP_190124031.1">
    <property type="nucleotide sequence ID" value="NZ_BMWG01000010.1"/>
</dbReference>
<dbReference type="InterPro" id="IPR020806">
    <property type="entry name" value="PKS_PP-bd"/>
</dbReference>
<evidence type="ECO:0000256" key="2">
    <source>
        <dbReference type="ARBA" id="ARBA00006432"/>
    </source>
</evidence>
<dbReference type="InterPro" id="IPR029058">
    <property type="entry name" value="AB_hydrolase_fold"/>
</dbReference>
<dbReference type="PROSITE" id="PS50075">
    <property type="entry name" value="CARRIER"/>
    <property type="match status" value="1"/>
</dbReference>
<dbReference type="InterPro" id="IPR000873">
    <property type="entry name" value="AMP-dep_synth/lig_dom"/>
</dbReference>
<dbReference type="EMBL" id="BMWG01000010">
    <property type="protein sequence ID" value="GGZ37910.1"/>
    <property type="molecule type" value="Genomic_DNA"/>
</dbReference>
<dbReference type="SMART" id="SM00823">
    <property type="entry name" value="PKS_PP"/>
    <property type="match status" value="1"/>
</dbReference>
<dbReference type="FunFam" id="1.10.1200.10:FF:000005">
    <property type="entry name" value="Nonribosomal peptide synthetase 1"/>
    <property type="match status" value="1"/>
</dbReference>
<dbReference type="Pfam" id="PF00501">
    <property type="entry name" value="AMP-binding"/>
    <property type="match status" value="1"/>
</dbReference>
<comment type="similarity">
    <text evidence="2">Belongs to the ATP-dependent AMP-binding enzyme family.</text>
</comment>
<dbReference type="InterPro" id="IPR006162">
    <property type="entry name" value="Ppantetheine_attach_site"/>
</dbReference>
<dbReference type="InterPro" id="IPR009081">
    <property type="entry name" value="PP-bd_ACP"/>
</dbReference>
<keyword evidence="6" id="KW-0045">Antibiotic biosynthesis</keyword>
<dbReference type="Pfam" id="PF00550">
    <property type="entry name" value="PP-binding"/>
    <property type="match status" value="1"/>
</dbReference>
<dbReference type="NCBIfam" id="TIGR01720">
    <property type="entry name" value="NRPS-para261"/>
    <property type="match status" value="1"/>
</dbReference>
<dbReference type="GO" id="GO:0043041">
    <property type="term" value="P:amino acid activation for nonribosomal peptide biosynthetic process"/>
    <property type="evidence" value="ECO:0007669"/>
    <property type="project" value="TreeGrafter"/>
</dbReference>
<evidence type="ECO:0000256" key="6">
    <source>
        <dbReference type="ARBA" id="ARBA00023194"/>
    </source>
</evidence>
<feature type="region of interest" description="Disordered" evidence="7">
    <location>
        <begin position="603"/>
        <end position="623"/>
    </location>
</feature>
<feature type="compositionally biased region" description="Basic and acidic residues" evidence="7">
    <location>
        <begin position="604"/>
        <end position="623"/>
    </location>
</feature>
<dbReference type="InterPro" id="IPR025110">
    <property type="entry name" value="AMP-bd_C"/>
</dbReference>